<feature type="chain" id="PRO_5032521321" description="Lipoprotein" evidence="1">
    <location>
        <begin position="26"/>
        <end position="226"/>
    </location>
</feature>
<comment type="caution">
    <text evidence="2">The sequence shown here is derived from an EMBL/GenBank/DDBJ whole genome shotgun (WGS) entry which is preliminary data.</text>
</comment>
<evidence type="ECO:0000256" key="1">
    <source>
        <dbReference type="SAM" id="SignalP"/>
    </source>
</evidence>
<evidence type="ECO:0000313" key="2">
    <source>
        <dbReference type="EMBL" id="NDO37768.1"/>
    </source>
</evidence>
<dbReference type="AlphaFoldDB" id="A0A845SSE1"/>
<evidence type="ECO:0008006" key="4">
    <source>
        <dbReference type="Google" id="ProtNLM"/>
    </source>
</evidence>
<keyword evidence="1" id="KW-0732">Signal</keyword>
<proteinExistence type="predicted"/>
<gene>
    <name evidence="2" type="ORF">FMM72_00645</name>
</gene>
<dbReference type="Proteomes" id="UP000462501">
    <property type="component" value="Unassembled WGS sequence"/>
</dbReference>
<evidence type="ECO:0000313" key="3">
    <source>
        <dbReference type="Proteomes" id="UP000462501"/>
    </source>
</evidence>
<reference evidence="2 3" key="1">
    <citation type="submission" date="2019-06" db="EMBL/GenBank/DDBJ databases">
        <title>Draft genome sequences of 15 bacterial species constituting the stable defined intestinal microbiota of the GM15 gnotobiotic mouse model.</title>
        <authorList>
            <person name="Elie C."/>
            <person name="Mathieu A."/>
            <person name="Saliou A."/>
            <person name="Darnaud M."/>
            <person name="Leulier F."/>
            <person name="Tamellini A."/>
        </authorList>
    </citation>
    <scope>NUCLEOTIDE SEQUENCE [LARGE SCALE GENOMIC DNA]</scope>
    <source>
        <strain evidence="2 3">JM4-15</strain>
    </source>
</reference>
<accession>A0A845SSE1</accession>
<dbReference type="EMBL" id="VIQT01000002">
    <property type="protein sequence ID" value="NDO37768.1"/>
    <property type="molecule type" value="Genomic_DNA"/>
</dbReference>
<feature type="signal peptide" evidence="1">
    <location>
        <begin position="1"/>
        <end position="25"/>
    </location>
</feature>
<name>A0A845SSE1_9FIRM</name>
<sequence length="226" mass="25372">MKKIAVFLICIAAACSLSGCSDKSADLQVDVNQSYIPDAQTLLEDAYSGLNYDTITATIGPILQKTEWQSPSDIPMEELLGWYIRSNPTCITKYQAENTQELHIPAEEFENAAFQFFGLQSEYLRNSNTYHVNDHFYTFTTQAEEDLSIVCSVTRATIRGDEVIIYFDLSAGEDEPAIGMLTIHRNGNSYQAISCVQVLSDALEEEEHGEMVFIEKKVLHKHLAQI</sequence>
<dbReference type="RefSeq" id="WP_162220251.1">
    <property type="nucleotide sequence ID" value="NZ_VIQT01000002.1"/>
</dbReference>
<protein>
    <recommendedName>
        <fullName evidence="4">Lipoprotein</fullName>
    </recommendedName>
</protein>
<organism evidence="2 3">
    <name type="scientific">Anaerotruncus colihominis</name>
    <dbReference type="NCBI Taxonomy" id="169435"/>
    <lineage>
        <taxon>Bacteria</taxon>
        <taxon>Bacillati</taxon>
        <taxon>Bacillota</taxon>
        <taxon>Clostridia</taxon>
        <taxon>Eubacteriales</taxon>
        <taxon>Oscillospiraceae</taxon>
        <taxon>Anaerotruncus</taxon>
    </lineage>
</organism>
<dbReference type="PROSITE" id="PS51257">
    <property type="entry name" value="PROKAR_LIPOPROTEIN"/>
    <property type="match status" value="1"/>
</dbReference>